<evidence type="ECO:0000256" key="10">
    <source>
        <dbReference type="RuleBase" id="RU003812"/>
    </source>
</evidence>
<dbReference type="PANTHER" id="PTHR23090">
    <property type="entry name" value="NH 3 /GLUTAMINE-DEPENDENT NAD + SYNTHETASE"/>
    <property type="match status" value="1"/>
</dbReference>
<dbReference type="InterPro" id="IPR022310">
    <property type="entry name" value="NAD/GMP_synthase"/>
</dbReference>
<feature type="binding site" evidence="8">
    <location>
        <position position="146"/>
    </location>
    <ligand>
        <name>deamido-NAD(+)</name>
        <dbReference type="ChEBI" id="CHEBI:58437"/>
        <note>ligand shared between two neighboring subunits</note>
    </ligand>
</feature>
<dbReference type="AlphaFoldDB" id="A0A497E4C6"/>
<dbReference type="GO" id="GO:0009435">
    <property type="term" value="P:NAD+ biosynthetic process"/>
    <property type="evidence" value="ECO:0007669"/>
    <property type="project" value="UniProtKB-UniRule"/>
</dbReference>
<keyword evidence="2 8" id="KW-0436">Ligase</keyword>
<dbReference type="NCBIfam" id="TIGR00552">
    <property type="entry name" value="nadE"/>
    <property type="match status" value="1"/>
</dbReference>
<evidence type="ECO:0000256" key="2">
    <source>
        <dbReference type="ARBA" id="ARBA00022598"/>
    </source>
</evidence>
<dbReference type="HAMAP" id="MF_00193">
    <property type="entry name" value="NadE_ammonia_dep"/>
    <property type="match status" value="1"/>
</dbReference>
<feature type="binding site" evidence="8">
    <location>
        <position position="131"/>
    </location>
    <ligand>
        <name>Mg(2+)</name>
        <dbReference type="ChEBI" id="CHEBI:18420"/>
    </ligand>
</feature>
<feature type="binding site" description="in other chain" evidence="8">
    <location>
        <begin position="229"/>
        <end position="230"/>
    </location>
    <ligand>
        <name>deamido-NAD(+)</name>
        <dbReference type="ChEBI" id="CHEBI:58437"/>
        <note>ligand shared between two neighboring subunits</note>
    </ligand>
</feature>
<comment type="similarity">
    <text evidence="1 8 9">Belongs to the NAD synthetase family.</text>
</comment>
<feature type="binding site" description="in other chain" evidence="8">
    <location>
        <position position="139"/>
    </location>
    <ligand>
        <name>deamido-NAD(+)</name>
        <dbReference type="ChEBI" id="CHEBI:58437"/>
        <note>ligand shared between two neighboring subunits</note>
    </ligand>
</feature>
<evidence type="ECO:0000256" key="7">
    <source>
        <dbReference type="ARBA" id="ARBA00023027"/>
    </source>
</evidence>
<feature type="binding site" evidence="8">
    <location>
        <position position="155"/>
    </location>
    <ligand>
        <name>ATP</name>
        <dbReference type="ChEBI" id="CHEBI:30616"/>
    </ligand>
</feature>
<dbReference type="InterPro" id="IPR014729">
    <property type="entry name" value="Rossmann-like_a/b/a_fold"/>
</dbReference>
<evidence type="ECO:0000256" key="3">
    <source>
        <dbReference type="ARBA" id="ARBA00022723"/>
    </source>
</evidence>
<dbReference type="EC" id="6.3.1.5" evidence="8 10"/>
<sequence>MKLSEKIAKWIKDKVQEAGAEGVVFGLSGGLDSSVVACLVRKALEDKALGLIMPCHSDPTDEKYALLVAKRFSIRTRRVDLGAVYEEFLKVLPPGRRVSLANLKPRLRMVTLYYFANELNYLVAGTGNKSEISTGYFTKYGDGGVDILPIGGLLKTQVRKLAKELRIPEEIIRRAPTAGLWEGQTDEDELGLSYEDLDRAILAIESGRRGNLAPAIMDRVEGLIKRSAHKRSPIPVFKPEERLEEGDKMVR</sequence>
<keyword evidence="5 8" id="KW-0067">ATP-binding</keyword>
<dbReference type="Proteomes" id="UP000279422">
    <property type="component" value="Unassembled WGS sequence"/>
</dbReference>
<dbReference type="GO" id="GO:0003952">
    <property type="term" value="F:NAD+ synthase (glutamine-hydrolyzing) activity"/>
    <property type="evidence" value="ECO:0007669"/>
    <property type="project" value="InterPro"/>
</dbReference>
<keyword evidence="6 8" id="KW-0460">Magnesium</keyword>
<evidence type="ECO:0000313" key="13">
    <source>
        <dbReference type="Proteomes" id="UP000279422"/>
    </source>
</evidence>
<feature type="domain" description="NAD/GMP synthase" evidence="11">
    <location>
        <begin position="5"/>
        <end position="232"/>
    </location>
</feature>
<comment type="pathway">
    <text evidence="8">Cofactor biosynthesis; NAD(+) biosynthesis; NAD(+) from deamido-NAD(+) (ammonia route): step 1/1.</text>
</comment>
<dbReference type="InterPro" id="IPR003694">
    <property type="entry name" value="NAD_synthase"/>
</dbReference>
<feature type="binding site" evidence="8">
    <location>
        <position position="126"/>
    </location>
    <ligand>
        <name>ATP</name>
        <dbReference type="ChEBI" id="CHEBI:30616"/>
    </ligand>
</feature>
<dbReference type="GO" id="GO:0046872">
    <property type="term" value="F:metal ion binding"/>
    <property type="evidence" value="ECO:0007669"/>
    <property type="project" value="UniProtKB-KW"/>
</dbReference>
<feature type="binding site" evidence="8">
    <location>
        <position position="32"/>
    </location>
    <ligand>
        <name>Mg(2+)</name>
        <dbReference type="ChEBI" id="CHEBI:18420"/>
    </ligand>
</feature>
<dbReference type="SUPFAM" id="SSF52402">
    <property type="entry name" value="Adenine nucleotide alpha hydrolases-like"/>
    <property type="match status" value="1"/>
</dbReference>
<comment type="caution">
    <text evidence="12">The sequence shown here is derived from an EMBL/GenBank/DDBJ whole genome shotgun (WGS) entry which is preliminary data.</text>
</comment>
<dbReference type="GO" id="GO:0008795">
    <property type="term" value="F:NAD+ synthase activity"/>
    <property type="evidence" value="ECO:0007669"/>
    <property type="project" value="UniProtKB-UniRule"/>
</dbReference>
<evidence type="ECO:0000313" key="12">
    <source>
        <dbReference type="EMBL" id="RLE09572.1"/>
    </source>
</evidence>
<protein>
    <recommendedName>
        <fullName evidence="8 10">NH(3)-dependent NAD(+) synthetase</fullName>
        <ecNumber evidence="8 10">6.3.1.5</ecNumber>
    </recommendedName>
</protein>
<dbReference type="CDD" id="cd00553">
    <property type="entry name" value="NAD_synthase"/>
    <property type="match status" value="1"/>
</dbReference>
<dbReference type="GO" id="GO:0005737">
    <property type="term" value="C:cytoplasm"/>
    <property type="evidence" value="ECO:0007669"/>
    <property type="project" value="InterPro"/>
</dbReference>
<comment type="function">
    <text evidence="8">Catalyzes the ATP-dependent amidation of deamido-NAD to form NAD. Uses ammonia as a nitrogen source.</text>
</comment>
<feature type="binding site" evidence="8">
    <location>
        <position position="177"/>
    </location>
    <ligand>
        <name>ATP</name>
        <dbReference type="ChEBI" id="CHEBI:30616"/>
    </ligand>
</feature>
<accession>A0A497E4C6</accession>
<evidence type="ECO:0000256" key="4">
    <source>
        <dbReference type="ARBA" id="ARBA00022741"/>
    </source>
</evidence>
<reference evidence="12 13" key="1">
    <citation type="submission" date="2018-06" db="EMBL/GenBank/DDBJ databases">
        <title>Extensive metabolic versatility and redundancy in microbially diverse, dynamic hydrothermal sediments.</title>
        <authorList>
            <person name="Dombrowski N."/>
            <person name="Teske A."/>
            <person name="Baker B.J."/>
        </authorList>
    </citation>
    <scope>NUCLEOTIDE SEQUENCE [LARGE SCALE GENOMIC DNA]</scope>
    <source>
        <strain evidence="12">B47_G16</strain>
    </source>
</reference>
<keyword evidence="7 8" id="KW-0520">NAD</keyword>
<gene>
    <name evidence="8" type="primary">nadE</name>
    <name evidence="12" type="ORF">DRJ00_03850</name>
</gene>
<dbReference type="EMBL" id="QMPZ01000039">
    <property type="protein sequence ID" value="RLE09572.1"/>
    <property type="molecule type" value="Genomic_DNA"/>
</dbReference>
<evidence type="ECO:0000256" key="6">
    <source>
        <dbReference type="ARBA" id="ARBA00022842"/>
    </source>
</evidence>
<dbReference type="PANTHER" id="PTHR23090:SF9">
    <property type="entry name" value="GLUTAMINE-DEPENDENT NAD(+) SYNTHETASE"/>
    <property type="match status" value="1"/>
</dbReference>
<evidence type="ECO:0000256" key="5">
    <source>
        <dbReference type="ARBA" id="ARBA00022840"/>
    </source>
</evidence>
<evidence type="ECO:0000256" key="9">
    <source>
        <dbReference type="RuleBase" id="RU003811"/>
    </source>
</evidence>
<dbReference type="UniPathway" id="UPA00253">
    <property type="reaction ID" value="UER00333"/>
</dbReference>
<dbReference type="Pfam" id="PF02540">
    <property type="entry name" value="NAD_synthase"/>
    <property type="match status" value="1"/>
</dbReference>
<organism evidence="12 13">
    <name type="scientific">Aerophobetes bacterium</name>
    <dbReference type="NCBI Taxonomy" id="2030807"/>
    <lineage>
        <taxon>Bacteria</taxon>
        <taxon>Candidatus Aerophobota</taxon>
    </lineage>
</organism>
<feature type="binding site" evidence="8">
    <location>
        <begin position="26"/>
        <end position="33"/>
    </location>
    <ligand>
        <name>ATP</name>
        <dbReference type="ChEBI" id="CHEBI:30616"/>
    </ligand>
</feature>
<dbReference type="GO" id="GO:0004359">
    <property type="term" value="F:glutaminase activity"/>
    <property type="evidence" value="ECO:0007669"/>
    <property type="project" value="InterPro"/>
</dbReference>
<dbReference type="InterPro" id="IPR022926">
    <property type="entry name" value="NH(3)-dep_NAD(+)_synth"/>
</dbReference>
<evidence type="ECO:0000259" key="11">
    <source>
        <dbReference type="Pfam" id="PF02540"/>
    </source>
</evidence>
<proteinExistence type="inferred from homology"/>
<dbReference type="Gene3D" id="3.40.50.620">
    <property type="entry name" value="HUPs"/>
    <property type="match status" value="1"/>
</dbReference>
<keyword evidence="3 8" id="KW-0479">Metal-binding</keyword>
<evidence type="ECO:0000256" key="8">
    <source>
        <dbReference type="HAMAP-Rule" id="MF_00193"/>
    </source>
</evidence>
<comment type="subunit">
    <text evidence="8">Homodimer.</text>
</comment>
<feature type="binding site" description="in other chain" evidence="8">
    <location>
        <position position="106"/>
    </location>
    <ligand>
        <name>deamido-NAD(+)</name>
        <dbReference type="ChEBI" id="CHEBI:58437"/>
        <note>ligand shared between two neighboring subunits</note>
    </ligand>
</feature>
<evidence type="ECO:0000256" key="1">
    <source>
        <dbReference type="ARBA" id="ARBA00005859"/>
    </source>
</evidence>
<keyword evidence="4 8" id="KW-0547">Nucleotide-binding</keyword>
<name>A0A497E4C6_UNCAE</name>
<comment type="catalytic activity">
    <reaction evidence="8 10">
        <text>deamido-NAD(+) + NH4(+) + ATP = AMP + diphosphate + NAD(+) + H(+)</text>
        <dbReference type="Rhea" id="RHEA:21188"/>
        <dbReference type="ChEBI" id="CHEBI:15378"/>
        <dbReference type="ChEBI" id="CHEBI:28938"/>
        <dbReference type="ChEBI" id="CHEBI:30616"/>
        <dbReference type="ChEBI" id="CHEBI:33019"/>
        <dbReference type="ChEBI" id="CHEBI:57540"/>
        <dbReference type="ChEBI" id="CHEBI:58437"/>
        <dbReference type="ChEBI" id="CHEBI:456215"/>
        <dbReference type="EC" id="6.3.1.5"/>
    </reaction>
</comment>
<dbReference type="NCBIfam" id="NF010587">
    <property type="entry name" value="PRK13980.1"/>
    <property type="match status" value="1"/>
</dbReference>
<dbReference type="GO" id="GO:0005524">
    <property type="term" value="F:ATP binding"/>
    <property type="evidence" value="ECO:0007669"/>
    <property type="project" value="UniProtKB-UniRule"/>
</dbReference>